<evidence type="ECO:0000313" key="3">
    <source>
        <dbReference type="Proteomes" id="UP000198263"/>
    </source>
</evidence>
<evidence type="ECO:0000259" key="1">
    <source>
        <dbReference type="Pfam" id="PF14279"/>
    </source>
</evidence>
<dbReference type="Gene3D" id="1.10.30.50">
    <property type="match status" value="1"/>
</dbReference>
<dbReference type="OrthoDB" id="2804463at2"/>
<evidence type="ECO:0000313" key="2">
    <source>
        <dbReference type="EMBL" id="SAL48948.1"/>
    </source>
</evidence>
<dbReference type="EMBL" id="FCNV02000016">
    <property type="protein sequence ID" value="SAL48948.1"/>
    <property type="molecule type" value="Genomic_DNA"/>
</dbReference>
<protein>
    <recommendedName>
        <fullName evidence="1">HNH endonuclease 5 domain-containing protein</fullName>
    </recommendedName>
</protein>
<gene>
    <name evidence="2" type="ORF">AWB72_05110</name>
</gene>
<name>A0A658R426_9BURK</name>
<dbReference type="RefSeq" id="WP_087128853.1">
    <property type="nucleotide sequence ID" value="NZ_FCNV02000016.1"/>
</dbReference>
<comment type="caution">
    <text evidence="2">The sequence shown here is derived from an EMBL/GenBank/DDBJ whole genome shotgun (WGS) entry which is preliminary data.</text>
</comment>
<accession>A0A658R426</accession>
<feature type="domain" description="HNH endonuclease 5" evidence="1">
    <location>
        <begin position="4"/>
        <end position="60"/>
    </location>
</feature>
<keyword evidence="3" id="KW-1185">Reference proteome</keyword>
<dbReference type="Pfam" id="PF14279">
    <property type="entry name" value="HNH_5"/>
    <property type="match status" value="1"/>
</dbReference>
<dbReference type="Proteomes" id="UP000198263">
    <property type="component" value="Unassembled WGS sequence"/>
</dbReference>
<dbReference type="AlphaFoldDB" id="A0A658R426"/>
<reference evidence="2 3" key="1">
    <citation type="submission" date="2016-01" db="EMBL/GenBank/DDBJ databases">
        <authorList>
            <person name="Peeters C."/>
        </authorList>
    </citation>
    <scope>NUCLEOTIDE SEQUENCE [LARGE SCALE GENOMIC DNA]</scope>
    <source>
        <strain evidence="2">LMG 29315</strain>
    </source>
</reference>
<organism evidence="2 3">
    <name type="scientific">Caballeronia concitans</name>
    <dbReference type="NCBI Taxonomy" id="1777133"/>
    <lineage>
        <taxon>Bacteria</taxon>
        <taxon>Pseudomonadati</taxon>
        <taxon>Pseudomonadota</taxon>
        <taxon>Betaproteobacteria</taxon>
        <taxon>Burkholderiales</taxon>
        <taxon>Burkholderiaceae</taxon>
        <taxon>Caballeronia</taxon>
    </lineage>
</organism>
<proteinExistence type="predicted"/>
<sequence length="385" mass="43577">MKRCIYCCNVKAEEEFTLEHVIPQCLGGAYAPDQFKVRSVCKRCNSNLGLFVDAGFEKNWFVSNKLREIAYSTFDPESDAGLPLICMGQSDLAPPQMRTGETCESWLGPLGEQVYWVRQHDERLYWYTGGNPRTAKDVESRAYFMFGERSGKNPLLPWRAFRDAFEGRRVKKVMCTTVLGADPKTIGFEEPDELDRTRAAFFVSNCTSSGSRKNQLSLYISYDVRFMAKLAIGIAYSLFGQRALDTEYAAQLYKGLWHRPDEEIPEINGTTDLMKMHDPRFSRIMGDSTCITIAILPVPDGVAVNLNIGESMNWVIRCASKENLREEDIAALGHGRVLVLYRQLQRGVDVPMSDFLAHKLGNLVHPQLADIGAKLGLHKDYFRNL</sequence>
<dbReference type="InterPro" id="IPR029471">
    <property type="entry name" value="HNH_5"/>
</dbReference>